<keyword evidence="4" id="KW-1185">Reference proteome</keyword>
<comment type="caution">
    <text evidence="3">The sequence shown here is derived from an EMBL/GenBank/DDBJ whole genome shotgun (WGS) entry which is preliminary data.</text>
</comment>
<feature type="transmembrane region" description="Helical" evidence="2">
    <location>
        <begin position="199"/>
        <end position="221"/>
    </location>
</feature>
<dbReference type="EMBL" id="BDSP01000074">
    <property type="protein sequence ID" value="GAX14010.1"/>
    <property type="molecule type" value="Genomic_DNA"/>
</dbReference>
<dbReference type="InParanoid" id="A0A1Z5JJ15"/>
<evidence type="ECO:0000313" key="3">
    <source>
        <dbReference type="EMBL" id="GAX14010.1"/>
    </source>
</evidence>
<protein>
    <submittedName>
        <fullName evidence="3">Uncharacterized protein</fullName>
    </submittedName>
</protein>
<feature type="region of interest" description="Disordered" evidence="1">
    <location>
        <begin position="229"/>
        <end position="282"/>
    </location>
</feature>
<feature type="compositionally biased region" description="Polar residues" evidence="1">
    <location>
        <begin position="251"/>
        <end position="263"/>
    </location>
</feature>
<keyword evidence="2" id="KW-1133">Transmembrane helix</keyword>
<evidence type="ECO:0000256" key="1">
    <source>
        <dbReference type="SAM" id="MobiDB-lite"/>
    </source>
</evidence>
<feature type="region of interest" description="Disordered" evidence="1">
    <location>
        <begin position="635"/>
        <end position="656"/>
    </location>
</feature>
<feature type="compositionally biased region" description="Basic and acidic residues" evidence="1">
    <location>
        <begin position="264"/>
        <end position="279"/>
    </location>
</feature>
<accession>A0A1Z5JJ15</accession>
<evidence type="ECO:0000313" key="4">
    <source>
        <dbReference type="Proteomes" id="UP000198406"/>
    </source>
</evidence>
<reference evidence="3 4" key="1">
    <citation type="journal article" date="2015" name="Plant Cell">
        <title>Oil accumulation by the oleaginous diatom Fistulifera solaris as revealed by the genome and transcriptome.</title>
        <authorList>
            <person name="Tanaka T."/>
            <person name="Maeda Y."/>
            <person name="Veluchamy A."/>
            <person name="Tanaka M."/>
            <person name="Abida H."/>
            <person name="Marechal E."/>
            <person name="Bowler C."/>
            <person name="Muto M."/>
            <person name="Sunaga Y."/>
            <person name="Tanaka M."/>
            <person name="Yoshino T."/>
            <person name="Taniguchi T."/>
            <person name="Fukuda Y."/>
            <person name="Nemoto M."/>
            <person name="Matsumoto M."/>
            <person name="Wong P.S."/>
            <person name="Aburatani S."/>
            <person name="Fujibuchi W."/>
        </authorList>
    </citation>
    <scope>NUCLEOTIDE SEQUENCE [LARGE SCALE GENOMIC DNA]</scope>
    <source>
        <strain evidence="3 4">JPCC DA0580</strain>
    </source>
</reference>
<sequence>MIELAVSRIRKIRKLEDTISVTKQESINNFTVVCESELALYDDWGGLTQTHYAEFLAQYCQTSPGNTCQPQISNFWNIDLQFQKTFLSPGCPQDAEQNEQCIDYLLQNNPQTLLYAGNLTQLCALTGSLLITTGLMQFPDMEGDVEQEGRDTGNAPNTTLTTALTATPVPSVAPTMIRSKSPIAETSEKIDENNLSSRLLMHFGIVLVIFGLCLGMMFAYIRRLRHKKRKNVVVQSEKNSVRNENRPRIPRTSTLVTNDGSPHSTDRNSESGRIKREAPRSAPITRMESRMEHEMNSIKTPLPYCSAGDSNLSRVPSCSPVSDPRGLSSTHVISKSTSLESFKCATVQNNTSGESKLSRDDEEFSHTVTEHENTAMHVAAEGPWIVECTNEEEHLTLSMLRNKVSSTSTYEHCQVIEMNEDETCDTSKSMVACPNSMDEDNLQEAQNLISLGVLLQSTETFNSSIQNRQGCGAVTTESPAICELVDLTNDTSSFEGEFIQPTTTSGKPEFDYSPKHEDSMSIVSVRWQEEPTCRFIGASVLVEEVEKATTASTSVCKQPHQFLYKSSVESKGCNNLSTIVAGKSDEIICDNVHRKGKVEEMRHKASRTSVDPPDNDVVIGCNGARIRIQARCPVSHQADLPENSDSDDNSTDMISRNSPLSVESAKIERHPAFDEPAILDNGHALGFTRSQLLEANLAMYSACDRNEQSIMDCLGGNSQSWLPQISIDDQTVIDGISETSSHSIAHVHAFTDEPFSQHPHLDNISLKIQACYSDLSMEELFDKPRVKAKSWADGISLDNSSHSAEWSMESSIRQTFFSFKHNISHAIADLNNTTVETTSLLGVTEIEKKSTPHDNCSIDP</sequence>
<organism evidence="3 4">
    <name type="scientific">Fistulifera solaris</name>
    <name type="common">Oleaginous diatom</name>
    <dbReference type="NCBI Taxonomy" id="1519565"/>
    <lineage>
        <taxon>Eukaryota</taxon>
        <taxon>Sar</taxon>
        <taxon>Stramenopiles</taxon>
        <taxon>Ochrophyta</taxon>
        <taxon>Bacillariophyta</taxon>
        <taxon>Bacillariophyceae</taxon>
        <taxon>Bacillariophycidae</taxon>
        <taxon>Naviculales</taxon>
        <taxon>Naviculaceae</taxon>
        <taxon>Fistulifera</taxon>
    </lineage>
</organism>
<dbReference type="AlphaFoldDB" id="A0A1Z5JJ15"/>
<gene>
    <name evidence="3" type="ORF">FisN_5Lh073</name>
</gene>
<dbReference type="Proteomes" id="UP000198406">
    <property type="component" value="Unassembled WGS sequence"/>
</dbReference>
<keyword evidence="2" id="KW-0472">Membrane</keyword>
<keyword evidence="2" id="KW-0812">Transmembrane</keyword>
<name>A0A1Z5JJ15_FISSO</name>
<proteinExistence type="predicted"/>
<evidence type="ECO:0000256" key="2">
    <source>
        <dbReference type="SAM" id="Phobius"/>
    </source>
</evidence>